<feature type="domain" description="DUF4007" evidence="1">
    <location>
        <begin position="5"/>
        <end position="291"/>
    </location>
</feature>
<accession>D4MN56</accession>
<dbReference type="AlphaFoldDB" id="D4MN56"/>
<dbReference type="InterPro" id="IPR025248">
    <property type="entry name" value="DUF4007"/>
</dbReference>
<dbReference type="KEGG" id="esr:ES1_23610"/>
<dbReference type="PATRIC" id="fig|717961.3.peg.2492"/>
<dbReference type="Proteomes" id="UP000007050">
    <property type="component" value="Chromosome"/>
</dbReference>
<dbReference type="BioCyc" id="ESIR717961:G136L-1974-MONOMER"/>
<reference evidence="2 3" key="1">
    <citation type="submission" date="2010-03" db="EMBL/GenBank/DDBJ databases">
        <title>The genome sequence of Eubacterium siraeum V10Sc8a.</title>
        <authorList>
            <consortium name="metaHIT consortium -- http://www.metahit.eu/"/>
            <person name="Pajon A."/>
            <person name="Turner K."/>
            <person name="Parkhill J."/>
            <person name="Duncan S."/>
            <person name="Flint H."/>
        </authorList>
    </citation>
    <scope>NUCLEOTIDE SEQUENCE [LARGE SCALE GENOMIC DNA]</scope>
    <source>
        <strain evidence="2 3">V10Sc8a</strain>
    </source>
</reference>
<gene>
    <name evidence="2" type="ORF">ES1_23610</name>
</gene>
<evidence type="ECO:0000259" key="1">
    <source>
        <dbReference type="Pfam" id="PF13182"/>
    </source>
</evidence>
<proteinExistence type="predicted"/>
<dbReference type="HOGENOM" id="CLU_060482_0_0_9"/>
<evidence type="ECO:0000313" key="2">
    <source>
        <dbReference type="EMBL" id="CBL35189.1"/>
    </source>
</evidence>
<name>D4MN56_9FIRM</name>
<organism evidence="2 3">
    <name type="scientific">[Eubacterium] siraeum V10Sc8a</name>
    <dbReference type="NCBI Taxonomy" id="717961"/>
    <lineage>
        <taxon>Bacteria</taxon>
        <taxon>Bacillati</taxon>
        <taxon>Bacillota</taxon>
        <taxon>Clostridia</taxon>
        <taxon>Eubacteriales</taxon>
        <taxon>Oscillospiraceae</taxon>
        <taxon>Oscillospiraceae incertae sedis</taxon>
    </lineage>
</organism>
<sequence length="303" mass="35300">MPMKFRAHDTFFIRKGWLSKGMRCVFNNPVVFISRDENPMDVLGLGANMVKALRYWLQAVGLTEEPPRGRRMQQFTRLGEIIYQHDTYIEELGTLCLLQYCLASQEDEATAWYFFFNEFSMSEFSREDFVSALQKYIKMRDNETDYAIRSLNEDFQCIINTYLPRYKSNPTKVSPENNIDCPFGELGLVDILNRRKKTYKKSVPASDMLNPYVILAVIVKNADGRREISLNELLTAPKNIGKVYNLDSITMLDVLYRIEKLGLIKINRTSGLDVITIQEELDFYDCVERFYASIDEQGQENER</sequence>
<dbReference type="Pfam" id="PF13182">
    <property type="entry name" value="DUF4007"/>
    <property type="match status" value="1"/>
</dbReference>
<evidence type="ECO:0000313" key="3">
    <source>
        <dbReference type="Proteomes" id="UP000007050"/>
    </source>
</evidence>
<reference evidence="2 3" key="2">
    <citation type="submission" date="2010-03" db="EMBL/GenBank/DDBJ databases">
        <authorList>
            <person name="Pajon A."/>
        </authorList>
    </citation>
    <scope>NUCLEOTIDE SEQUENCE [LARGE SCALE GENOMIC DNA]</scope>
    <source>
        <strain evidence="2 3">V10Sc8a</strain>
    </source>
</reference>
<dbReference type="EMBL" id="FP929059">
    <property type="protein sequence ID" value="CBL35189.1"/>
    <property type="molecule type" value="Genomic_DNA"/>
</dbReference>
<protein>
    <recommendedName>
        <fullName evidence="1">DUF4007 domain-containing protein</fullName>
    </recommendedName>
</protein>